<proteinExistence type="predicted"/>
<accession>A0ABQ9WB13</accession>
<evidence type="ECO:0000313" key="3">
    <source>
        <dbReference type="Proteomes" id="UP001266305"/>
    </source>
</evidence>
<comment type="caution">
    <text evidence="2">The sequence shown here is derived from an EMBL/GenBank/DDBJ whole genome shotgun (WGS) entry which is preliminary data.</text>
</comment>
<feature type="region of interest" description="Disordered" evidence="1">
    <location>
        <begin position="1"/>
        <end position="20"/>
    </location>
</feature>
<feature type="compositionally biased region" description="Polar residues" evidence="1">
    <location>
        <begin position="1"/>
        <end position="16"/>
    </location>
</feature>
<evidence type="ECO:0000313" key="2">
    <source>
        <dbReference type="EMBL" id="KAK2118635.1"/>
    </source>
</evidence>
<dbReference type="EMBL" id="JASSZA010000001">
    <property type="protein sequence ID" value="KAK2118635.1"/>
    <property type="molecule type" value="Genomic_DNA"/>
</dbReference>
<feature type="compositionally biased region" description="Polar residues" evidence="1">
    <location>
        <begin position="55"/>
        <end position="71"/>
    </location>
</feature>
<reference evidence="2 3" key="1">
    <citation type="submission" date="2023-05" db="EMBL/GenBank/DDBJ databases">
        <title>B98-5 Cell Line De Novo Hybrid Assembly: An Optical Mapping Approach.</title>
        <authorList>
            <person name="Kananen K."/>
            <person name="Auerbach J.A."/>
            <person name="Kautto E."/>
            <person name="Blachly J.S."/>
        </authorList>
    </citation>
    <scope>NUCLEOTIDE SEQUENCE [LARGE SCALE GENOMIC DNA]</scope>
    <source>
        <strain evidence="2">B95-8</strain>
        <tissue evidence="2">Cell line</tissue>
    </source>
</reference>
<organism evidence="2 3">
    <name type="scientific">Saguinus oedipus</name>
    <name type="common">Cotton-top tamarin</name>
    <name type="synonym">Oedipomidas oedipus</name>
    <dbReference type="NCBI Taxonomy" id="9490"/>
    <lineage>
        <taxon>Eukaryota</taxon>
        <taxon>Metazoa</taxon>
        <taxon>Chordata</taxon>
        <taxon>Craniata</taxon>
        <taxon>Vertebrata</taxon>
        <taxon>Euteleostomi</taxon>
        <taxon>Mammalia</taxon>
        <taxon>Eutheria</taxon>
        <taxon>Euarchontoglires</taxon>
        <taxon>Primates</taxon>
        <taxon>Haplorrhini</taxon>
        <taxon>Platyrrhini</taxon>
        <taxon>Cebidae</taxon>
        <taxon>Callitrichinae</taxon>
        <taxon>Saguinus</taxon>
    </lineage>
</organism>
<protein>
    <submittedName>
        <fullName evidence="2">Uncharacterized protein</fullName>
    </submittedName>
</protein>
<feature type="region of interest" description="Disordered" evidence="1">
    <location>
        <begin position="28"/>
        <end position="75"/>
    </location>
</feature>
<name>A0ABQ9WB13_SAGOE</name>
<sequence length="107" mass="11495">TGSGPVTSRRNPSSPALQDRQWARHLQTQPLESCPPGQAVGPSPPDATPRVLPSRTGSGPVTSRRNPSSPALQDRQWARHLQRQPLLFSKVGNLSNTGPQHLGPNDP</sequence>
<gene>
    <name evidence="2" type="ORF">P7K49_000021</name>
</gene>
<keyword evidence="3" id="KW-1185">Reference proteome</keyword>
<evidence type="ECO:0000256" key="1">
    <source>
        <dbReference type="SAM" id="MobiDB-lite"/>
    </source>
</evidence>
<feature type="region of interest" description="Disordered" evidence="1">
    <location>
        <begin position="88"/>
        <end position="107"/>
    </location>
</feature>
<feature type="non-terminal residue" evidence="2">
    <location>
        <position position="1"/>
    </location>
</feature>
<dbReference type="Proteomes" id="UP001266305">
    <property type="component" value="Unassembled WGS sequence"/>
</dbReference>